<comment type="caution">
    <text evidence="9">The sequence shown here is derived from an EMBL/GenBank/DDBJ whole genome shotgun (WGS) entry which is preliminary data.</text>
</comment>
<dbReference type="InterPro" id="IPR048511">
    <property type="entry name" value="TMEM106_N"/>
</dbReference>
<dbReference type="Pfam" id="PF07092">
    <property type="entry name" value="TMEM106"/>
    <property type="match status" value="1"/>
</dbReference>
<dbReference type="PANTHER" id="PTHR28556:SF4">
    <property type="entry name" value="TRANSMEMBRANE PROTEIN 106A"/>
    <property type="match status" value="1"/>
</dbReference>
<feature type="transmembrane region" description="Helical" evidence="6">
    <location>
        <begin position="90"/>
        <end position="111"/>
    </location>
</feature>
<gene>
    <name evidence="9" type="primary">tmem106b</name>
    <name evidence="9" type="ORF">T11_12988</name>
</gene>
<evidence type="ECO:0000256" key="2">
    <source>
        <dbReference type="ARBA" id="ARBA00008111"/>
    </source>
</evidence>
<evidence type="ECO:0000313" key="9">
    <source>
        <dbReference type="EMBL" id="KRZ19064.1"/>
    </source>
</evidence>
<keyword evidence="10" id="KW-1185">Reference proteome</keyword>
<evidence type="ECO:0000256" key="4">
    <source>
        <dbReference type="ARBA" id="ARBA00022989"/>
    </source>
</evidence>
<dbReference type="Proteomes" id="UP000055024">
    <property type="component" value="Unassembled WGS sequence"/>
</dbReference>
<proteinExistence type="inferred from homology"/>
<evidence type="ECO:0000256" key="1">
    <source>
        <dbReference type="ARBA" id="ARBA00004308"/>
    </source>
</evidence>
<evidence type="ECO:0000256" key="5">
    <source>
        <dbReference type="ARBA" id="ARBA00023136"/>
    </source>
</evidence>
<dbReference type="AlphaFoldDB" id="A0A0V1I8B2"/>
<keyword evidence="5 6" id="KW-0472">Membrane</keyword>
<evidence type="ECO:0000259" key="8">
    <source>
        <dbReference type="Pfam" id="PF21002"/>
    </source>
</evidence>
<evidence type="ECO:0000256" key="6">
    <source>
        <dbReference type="SAM" id="Phobius"/>
    </source>
</evidence>
<evidence type="ECO:0000313" key="10">
    <source>
        <dbReference type="Proteomes" id="UP000055024"/>
    </source>
</evidence>
<dbReference type="PANTHER" id="PTHR28556">
    <property type="entry name" value="TRANSMEMBRANE PROTEIN 106B"/>
    <property type="match status" value="1"/>
</dbReference>
<comment type="subcellular location">
    <subcellularLocation>
        <location evidence="1">Endomembrane system</location>
    </subcellularLocation>
</comment>
<dbReference type="InterPro" id="IPR048509">
    <property type="entry name" value="TMEM106_C"/>
</dbReference>
<name>A0A0V1I8B2_9BILA</name>
<dbReference type="EMBL" id="JYDP01000001">
    <property type="protein sequence ID" value="KRZ19064.1"/>
    <property type="molecule type" value="Genomic_DNA"/>
</dbReference>
<dbReference type="Pfam" id="PF21002">
    <property type="entry name" value="TMEM106_N"/>
    <property type="match status" value="1"/>
</dbReference>
<organism evidence="9 10">
    <name type="scientific">Trichinella zimbabwensis</name>
    <dbReference type="NCBI Taxonomy" id="268475"/>
    <lineage>
        <taxon>Eukaryota</taxon>
        <taxon>Metazoa</taxon>
        <taxon>Ecdysozoa</taxon>
        <taxon>Nematoda</taxon>
        <taxon>Enoplea</taxon>
        <taxon>Dorylaimia</taxon>
        <taxon>Trichinellida</taxon>
        <taxon>Trichinellidae</taxon>
        <taxon>Trichinella</taxon>
    </lineage>
</organism>
<accession>A0A0V1I8B2</accession>
<reference evidence="9 10" key="1">
    <citation type="submission" date="2015-01" db="EMBL/GenBank/DDBJ databases">
        <title>Evolution of Trichinella species and genotypes.</title>
        <authorList>
            <person name="Korhonen P.K."/>
            <person name="Edoardo P."/>
            <person name="Giuseppe L.R."/>
            <person name="Gasser R.B."/>
        </authorList>
    </citation>
    <scope>NUCLEOTIDE SEQUENCE [LARGE SCALE GENOMIC DNA]</scope>
    <source>
        <strain evidence="9">ISS1029</strain>
    </source>
</reference>
<dbReference type="InterPro" id="IPR009790">
    <property type="entry name" value="TMEM106"/>
</dbReference>
<protein>
    <submittedName>
        <fullName evidence="9">Transmembrane protein</fullName>
    </submittedName>
</protein>
<feature type="domain" description="Transmembrane protein 106 C-terminal" evidence="7">
    <location>
        <begin position="112"/>
        <end position="247"/>
    </location>
</feature>
<dbReference type="STRING" id="268475.A0A0V1I8B2"/>
<keyword evidence="3 6" id="KW-0812">Transmembrane</keyword>
<evidence type="ECO:0000256" key="3">
    <source>
        <dbReference type="ARBA" id="ARBA00022692"/>
    </source>
</evidence>
<dbReference type="OrthoDB" id="508875at2759"/>
<comment type="similarity">
    <text evidence="2">Belongs to the TMEM106 family.</text>
</comment>
<keyword evidence="4 6" id="KW-1133">Transmembrane helix</keyword>
<sequence length="257" mass="29122">MNYLIKLLFQIGTDQMEMGDKIPIVRNEQPNTSDAIIEADQSFHYEEFMEGSVPCPSCDGAGRIPKEQEKQLVALIPLTDKRLKPRRTTLWVLLAVSASLLTWALCIFFLIPRSIVVSSDDSSIVPYAAYVNESRPTVKLSFLKYLNVTNFNFVTISVVNASMVSIYILDSRRVVGQTTNLTHVTVPLRSTRTIVFNTTITFDSDMLVKYCTFIKVIFMQFDVTITSNYLGHSEQTSVSNNQQLYCSNQRPDDIYAK</sequence>
<feature type="transmembrane region" description="Helical" evidence="6">
    <location>
        <begin position="151"/>
        <end position="169"/>
    </location>
</feature>
<dbReference type="GO" id="GO:0012505">
    <property type="term" value="C:endomembrane system"/>
    <property type="evidence" value="ECO:0007669"/>
    <property type="project" value="UniProtKB-SubCell"/>
</dbReference>
<feature type="domain" description="Transmembrane protein 106 N-terminal" evidence="8">
    <location>
        <begin position="42"/>
        <end position="88"/>
    </location>
</feature>
<evidence type="ECO:0000259" key="7">
    <source>
        <dbReference type="Pfam" id="PF07092"/>
    </source>
</evidence>